<name>A0A1G7KTD5_9FIRM</name>
<dbReference type="CDD" id="cd00060">
    <property type="entry name" value="FHA"/>
    <property type="match status" value="1"/>
</dbReference>
<keyword evidence="1" id="KW-1133">Transmembrane helix</keyword>
<dbReference type="STRING" id="1123285.SAMN05660235_01475"/>
<dbReference type="Proteomes" id="UP000243333">
    <property type="component" value="Unassembled WGS sequence"/>
</dbReference>
<dbReference type="OrthoDB" id="9816434at2"/>
<dbReference type="AlphaFoldDB" id="A0A1G7KTD5"/>
<dbReference type="PANTHER" id="PTHR23308">
    <property type="entry name" value="NUCLEAR INHIBITOR OF PROTEIN PHOSPHATASE-1"/>
    <property type="match status" value="1"/>
</dbReference>
<accession>A0A1G7KTD5</accession>
<dbReference type="EMBL" id="FNBU01000009">
    <property type="protein sequence ID" value="SDF40334.1"/>
    <property type="molecule type" value="Genomic_DNA"/>
</dbReference>
<dbReference type="RefSeq" id="WP_093689543.1">
    <property type="nucleotide sequence ID" value="NZ_FNBU01000009.1"/>
</dbReference>
<dbReference type="InterPro" id="IPR008984">
    <property type="entry name" value="SMAD_FHA_dom_sf"/>
</dbReference>
<evidence type="ECO:0000313" key="4">
    <source>
        <dbReference type="Proteomes" id="UP000243333"/>
    </source>
</evidence>
<protein>
    <submittedName>
        <fullName evidence="3">FHA domain-containing protein</fullName>
    </submittedName>
</protein>
<evidence type="ECO:0000259" key="2">
    <source>
        <dbReference type="PROSITE" id="PS50006"/>
    </source>
</evidence>
<dbReference type="InterPro" id="IPR050923">
    <property type="entry name" value="Cell_Proc_Reg/RNA_Proc"/>
</dbReference>
<gene>
    <name evidence="3" type="ORF">SAMN05660235_01475</name>
</gene>
<dbReference type="SMART" id="SM00240">
    <property type="entry name" value="FHA"/>
    <property type="match status" value="1"/>
</dbReference>
<evidence type="ECO:0000256" key="1">
    <source>
        <dbReference type="SAM" id="Phobius"/>
    </source>
</evidence>
<keyword evidence="1" id="KW-0472">Membrane</keyword>
<proteinExistence type="predicted"/>
<keyword evidence="4" id="KW-1185">Reference proteome</keyword>
<reference evidence="4" key="1">
    <citation type="submission" date="2016-10" db="EMBL/GenBank/DDBJ databases">
        <authorList>
            <person name="Varghese N."/>
            <person name="Submissions S."/>
        </authorList>
    </citation>
    <scope>NUCLEOTIDE SEQUENCE [LARGE SCALE GENOMIC DNA]</scope>
    <source>
        <strain evidence="4">DSM 23256</strain>
    </source>
</reference>
<organism evidence="3 4">
    <name type="scientific">Sporolituus thermophilus DSM 23256</name>
    <dbReference type="NCBI Taxonomy" id="1123285"/>
    <lineage>
        <taxon>Bacteria</taxon>
        <taxon>Bacillati</taxon>
        <taxon>Bacillota</taxon>
        <taxon>Negativicutes</taxon>
        <taxon>Selenomonadales</taxon>
        <taxon>Sporomusaceae</taxon>
        <taxon>Sporolituus</taxon>
    </lineage>
</organism>
<feature type="domain" description="FHA" evidence="2">
    <location>
        <begin position="79"/>
        <end position="128"/>
    </location>
</feature>
<dbReference type="Gene3D" id="2.60.200.20">
    <property type="match status" value="1"/>
</dbReference>
<keyword evidence="1" id="KW-0812">Transmembrane</keyword>
<dbReference type="InterPro" id="IPR000253">
    <property type="entry name" value="FHA_dom"/>
</dbReference>
<sequence length="151" mass="16863">MPGKALAMAIAGTVLQYTLLLLLYYFLFRVVKIIYLDLQSSKITTHAPVQPAELKPAKLRVQAASVQLAQPVFELAETTSIGRSDANDIVINEAYVSHEHACINFYKQQYWLADLNSTNGTFVNGQRITEEVPLRSGDIIKIGSVSFKFER</sequence>
<dbReference type="PROSITE" id="PS50006">
    <property type="entry name" value="FHA_DOMAIN"/>
    <property type="match status" value="1"/>
</dbReference>
<feature type="transmembrane region" description="Helical" evidence="1">
    <location>
        <begin position="6"/>
        <end position="27"/>
    </location>
</feature>
<dbReference type="SUPFAM" id="SSF49879">
    <property type="entry name" value="SMAD/FHA domain"/>
    <property type="match status" value="1"/>
</dbReference>
<dbReference type="Pfam" id="PF00498">
    <property type="entry name" value="FHA"/>
    <property type="match status" value="1"/>
</dbReference>
<evidence type="ECO:0000313" key="3">
    <source>
        <dbReference type="EMBL" id="SDF40334.1"/>
    </source>
</evidence>